<gene>
    <name evidence="1" type="ORF">Msi02_59490</name>
</gene>
<keyword evidence="2" id="KW-1185">Reference proteome</keyword>
<dbReference type="PANTHER" id="PTHR10000">
    <property type="entry name" value="PHOSPHOSERINE PHOSPHATASE"/>
    <property type="match status" value="1"/>
</dbReference>
<dbReference type="CDD" id="cd07516">
    <property type="entry name" value="HAD_Pase"/>
    <property type="match status" value="1"/>
</dbReference>
<keyword evidence="1" id="KW-0378">Hydrolase</keyword>
<dbReference type="PANTHER" id="PTHR10000:SF8">
    <property type="entry name" value="HAD SUPERFAMILY HYDROLASE-LIKE, TYPE 3"/>
    <property type="match status" value="1"/>
</dbReference>
<dbReference type="InterPro" id="IPR023214">
    <property type="entry name" value="HAD_sf"/>
</dbReference>
<dbReference type="Proteomes" id="UP000660454">
    <property type="component" value="Unassembled WGS sequence"/>
</dbReference>
<proteinExistence type="predicted"/>
<protein>
    <submittedName>
        <fullName evidence="1">Hydrolase</fullName>
    </submittedName>
</protein>
<organism evidence="1 2">
    <name type="scientific">Microbispora siamensis</name>
    <dbReference type="NCBI Taxonomy" id="564413"/>
    <lineage>
        <taxon>Bacteria</taxon>
        <taxon>Bacillati</taxon>
        <taxon>Actinomycetota</taxon>
        <taxon>Actinomycetes</taxon>
        <taxon>Streptosporangiales</taxon>
        <taxon>Streptosporangiaceae</taxon>
        <taxon>Microbispora</taxon>
    </lineage>
</organism>
<evidence type="ECO:0000313" key="2">
    <source>
        <dbReference type="Proteomes" id="UP000660454"/>
    </source>
</evidence>
<dbReference type="GO" id="GO:0016787">
    <property type="term" value="F:hydrolase activity"/>
    <property type="evidence" value="ECO:0007669"/>
    <property type="project" value="UniProtKB-KW"/>
</dbReference>
<comment type="caution">
    <text evidence="1">The sequence shown here is derived from an EMBL/GenBank/DDBJ whole genome shotgun (WGS) entry which is preliminary data.</text>
</comment>
<sequence length="269" mass="28768">MTCPRLVATDLDGTALRTDGTVSPRTAAAFARVEDAGGTLVFVTGRPPRWMHTVAGAVRHRGLAICANGALVYDLHTEEIVESHLIDPDVLEECVTRLRRNVPDLTFSVEYEGGFAHESDYALGRWDARELSYGRMVAIAALTSRPCAKLLAQHPSMDPDELHRGVLEIVGDIVTPTHSSGRALIEMSAYGVTKATALATLAEERGIKPAEVVAFGDMPNDLPMLTWAGTSYAVANAHPDVLAAVDHVTAANNDDGVAVVLETLFRVSG</sequence>
<dbReference type="RefSeq" id="WP_079313411.1">
    <property type="nucleotide sequence ID" value="NZ_BOOF01000037.1"/>
</dbReference>
<evidence type="ECO:0000313" key="1">
    <source>
        <dbReference type="EMBL" id="GIH65132.1"/>
    </source>
</evidence>
<dbReference type="NCBIfam" id="TIGR00099">
    <property type="entry name" value="Cof-subfamily"/>
    <property type="match status" value="1"/>
</dbReference>
<reference evidence="1 2" key="1">
    <citation type="submission" date="2021-01" db="EMBL/GenBank/DDBJ databases">
        <title>Whole genome shotgun sequence of Microbispora siamensis NBRC 104113.</title>
        <authorList>
            <person name="Komaki H."/>
            <person name="Tamura T."/>
        </authorList>
    </citation>
    <scope>NUCLEOTIDE SEQUENCE [LARGE SCALE GENOMIC DNA]</scope>
    <source>
        <strain evidence="1 2">NBRC 104113</strain>
    </source>
</reference>
<dbReference type="InterPro" id="IPR000150">
    <property type="entry name" value="Cof"/>
</dbReference>
<dbReference type="Gene3D" id="3.30.1240.10">
    <property type="match status" value="1"/>
</dbReference>
<dbReference type="SUPFAM" id="SSF56784">
    <property type="entry name" value="HAD-like"/>
    <property type="match status" value="1"/>
</dbReference>
<dbReference type="EMBL" id="BOOF01000037">
    <property type="protein sequence ID" value="GIH65132.1"/>
    <property type="molecule type" value="Genomic_DNA"/>
</dbReference>
<accession>A0ABQ4GUN8</accession>
<dbReference type="Pfam" id="PF08282">
    <property type="entry name" value="Hydrolase_3"/>
    <property type="match status" value="1"/>
</dbReference>
<dbReference type="InterPro" id="IPR036412">
    <property type="entry name" value="HAD-like_sf"/>
</dbReference>
<dbReference type="Gene3D" id="3.40.50.1000">
    <property type="entry name" value="HAD superfamily/HAD-like"/>
    <property type="match status" value="1"/>
</dbReference>
<name>A0ABQ4GUN8_9ACTN</name>